<comment type="caution">
    <text evidence="2">The sequence shown here is derived from an EMBL/GenBank/DDBJ whole genome shotgun (WGS) entry which is preliminary data.</text>
</comment>
<keyword evidence="4" id="KW-1185">Reference proteome</keyword>
<proteinExistence type="predicted"/>
<feature type="compositionally biased region" description="Basic and acidic residues" evidence="1">
    <location>
        <begin position="35"/>
        <end position="45"/>
    </location>
</feature>
<feature type="compositionally biased region" description="Low complexity" evidence="1">
    <location>
        <begin position="95"/>
        <end position="106"/>
    </location>
</feature>
<feature type="region of interest" description="Disordered" evidence="1">
    <location>
        <begin position="33"/>
        <end position="155"/>
    </location>
</feature>
<evidence type="ECO:0000313" key="4">
    <source>
        <dbReference type="Proteomes" id="UP001219518"/>
    </source>
</evidence>
<protein>
    <submittedName>
        <fullName evidence="2">Halomucin</fullName>
    </submittedName>
</protein>
<dbReference type="EMBL" id="JAHWGI010001215">
    <property type="protein sequence ID" value="KAK3925113.1"/>
    <property type="molecule type" value="Genomic_DNA"/>
</dbReference>
<evidence type="ECO:0000313" key="2">
    <source>
        <dbReference type="EMBL" id="KAK3925113.1"/>
    </source>
</evidence>
<sequence>MEPIKPVDINENAFKRAFTRAANRNVTKRARLANLRRDLDRRYPESDESDGAQSSSHLSDASQFSSEEGLAGANNANDLFEQGANGINDGNQGMDSPSSASSSSAGGPSGGDSDPDSDPSSDSDGGSSAPSSRGGSDDSSDNEDDQAAEGQLEPAQFANLGEVAAYVEFAVREWAKEGGVMSMSKLDSLLRKLHVVFPNIPLSYKTLLQTPIGIEIERLVDAEFWYKGIRTNLNAMSLNEYLQVHQAIVIDINADGIPLFKRSKKKFFPILGRLKGTKNQPFIIAIFFGKRDPNCEELLSQMSQEISDLEENGYSFNNRVYEFKTRHFICDAPARALLKCIIEHGGRSACEKCTVIGEWVENRMTYLDVDQPLRTDESFTNRDDPEHHNVNDSPLAATNWGPVSKFRLDVLHLVHIGVYKRLLKTWRAWNGPWKLSLMEVESISQKMVYLSNSCPCDFNRPPRSLSEFPHFAATEFRRSMLYEGALVFRDTLHENVYKHFLLLHAGMYILSSPQFYQTKNHVADQLLRLFISHSANIYGVKFIVYNVHSLCHLAAECLDHGPADSFSAYPYENRLGMIKHSLKSGYKPLVQAANRDLEKKDSVIILDIENNDVVTVPRKHHVLDELIDGRQFKYLKWKNIELKCNRKDSCFITHGGTVVMVTNIVKRGEEIFLIGYPFEHYENLYEYPIPSSDLGIMTISGLSDVKHSYSLADVMFKCWLMPDKEKFACFPLTHTYVQL</sequence>
<reference evidence="2" key="1">
    <citation type="submission" date="2021-07" db="EMBL/GenBank/DDBJ databases">
        <authorList>
            <person name="Catto M.A."/>
            <person name="Jacobson A."/>
            <person name="Kennedy G."/>
            <person name="Labadie P."/>
            <person name="Hunt B.G."/>
            <person name="Srinivasan R."/>
        </authorList>
    </citation>
    <scope>NUCLEOTIDE SEQUENCE</scope>
    <source>
        <strain evidence="2">PL_HMW_Pooled</strain>
        <tissue evidence="2">Head</tissue>
    </source>
</reference>
<dbReference type="PANTHER" id="PTHR33053">
    <property type="entry name" value="PROTEIN, PUTATIVE-RELATED"/>
    <property type="match status" value="1"/>
</dbReference>
<dbReference type="AlphaFoldDB" id="A0AAE1LMG7"/>
<feature type="compositionally biased region" description="Acidic residues" evidence="1">
    <location>
        <begin position="138"/>
        <end position="147"/>
    </location>
</feature>
<accession>A0AAE1LMG7</accession>
<evidence type="ECO:0000256" key="1">
    <source>
        <dbReference type="SAM" id="MobiDB-lite"/>
    </source>
</evidence>
<organism evidence="2 4">
    <name type="scientific">Frankliniella fusca</name>
    <dbReference type="NCBI Taxonomy" id="407009"/>
    <lineage>
        <taxon>Eukaryota</taxon>
        <taxon>Metazoa</taxon>
        <taxon>Ecdysozoa</taxon>
        <taxon>Arthropoda</taxon>
        <taxon>Hexapoda</taxon>
        <taxon>Insecta</taxon>
        <taxon>Pterygota</taxon>
        <taxon>Neoptera</taxon>
        <taxon>Paraneoptera</taxon>
        <taxon>Thysanoptera</taxon>
        <taxon>Terebrantia</taxon>
        <taxon>Thripoidea</taxon>
        <taxon>Thripidae</taxon>
        <taxon>Frankliniella</taxon>
    </lineage>
</organism>
<feature type="compositionally biased region" description="Polar residues" evidence="1">
    <location>
        <begin position="51"/>
        <end position="66"/>
    </location>
</feature>
<name>A0AAE1LMG7_9NEOP</name>
<dbReference type="Proteomes" id="UP001219518">
    <property type="component" value="Unassembled WGS sequence"/>
</dbReference>
<feature type="compositionally biased region" description="Low complexity" evidence="1">
    <location>
        <begin position="122"/>
        <end position="134"/>
    </location>
</feature>
<evidence type="ECO:0000313" key="3">
    <source>
        <dbReference type="EMBL" id="KAK3925117.1"/>
    </source>
</evidence>
<gene>
    <name evidence="2" type="ORF">KUF71_013382</name>
    <name evidence="3" type="ORF">KUF71_013386</name>
</gene>
<dbReference type="EMBL" id="JAHWGI010001215">
    <property type="protein sequence ID" value="KAK3925117.1"/>
    <property type="molecule type" value="Genomic_DNA"/>
</dbReference>
<dbReference type="PANTHER" id="PTHR33053:SF25">
    <property type="entry name" value="TRANSPOSASE DOMAIN-CONTAINING PROTEIN"/>
    <property type="match status" value="1"/>
</dbReference>
<reference evidence="2" key="2">
    <citation type="journal article" date="2023" name="BMC Genomics">
        <title>Pest status, molecular evolution, and epigenetic factors derived from the genome assembly of Frankliniella fusca, a thysanopteran phytovirus vector.</title>
        <authorList>
            <person name="Catto M.A."/>
            <person name="Labadie P.E."/>
            <person name="Jacobson A.L."/>
            <person name="Kennedy G.G."/>
            <person name="Srinivasan R."/>
            <person name="Hunt B.G."/>
        </authorList>
    </citation>
    <scope>NUCLEOTIDE SEQUENCE</scope>
    <source>
        <strain evidence="2">PL_HMW_Pooled</strain>
    </source>
</reference>